<dbReference type="PATRIC" id="fig|225937.3.peg.4284"/>
<dbReference type="CDD" id="cd03786">
    <property type="entry name" value="GTB_UDP-GlcNAc_2-Epimerase"/>
    <property type="match status" value="1"/>
</dbReference>
<accession>E4PS17</accession>
<evidence type="ECO:0000259" key="6">
    <source>
        <dbReference type="Pfam" id="PF02350"/>
    </source>
</evidence>
<dbReference type="RefSeq" id="WP_014579341.1">
    <property type="nucleotide sequence ID" value="NC_017507.1"/>
</dbReference>
<dbReference type="EC" id="5.1.3.14" evidence="4"/>
<name>E4PS17_MARAH</name>
<dbReference type="Pfam" id="PF02350">
    <property type="entry name" value="Epimerase_2"/>
    <property type="match status" value="1"/>
</dbReference>
<dbReference type="SUPFAM" id="SSF53756">
    <property type="entry name" value="UDP-Glycosyltransferase/glycogen phosphorylase"/>
    <property type="match status" value="1"/>
</dbReference>
<keyword evidence="7" id="KW-0614">Plasmid</keyword>
<comment type="catalytic activity">
    <reaction evidence="2">
        <text>UDP-N-acetyl-alpha-D-glucosamine = UDP-N-acetyl-alpha-D-mannosamine</text>
        <dbReference type="Rhea" id="RHEA:17213"/>
        <dbReference type="ChEBI" id="CHEBI:57705"/>
        <dbReference type="ChEBI" id="CHEBI:68623"/>
        <dbReference type="EC" id="5.1.3.14"/>
    </reaction>
</comment>
<evidence type="ECO:0000256" key="2">
    <source>
        <dbReference type="ARBA" id="ARBA00036080"/>
    </source>
</evidence>
<dbReference type="InterPro" id="IPR029767">
    <property type="entry name" value="WecB-like"/>
</dbReference>
<dbReference type="Proteomes" id="UP000007077">
    <property type="component" value="Plasmid pHP-187"/>
</dbReference>
<evidence type="ECO:0000256" key="5">
    <source>
        <dbReference type="RuleBase" id="RU003513"/>
    </source>
</evidence>
<evidence type="ECO:0000256" key="1">
    <source>
        <dbReference type="ARBA" id="ARBA00023235"/>
    </source>
</evidence>
<evidence type="ECO:0000313" key="7">
    <source>
        <dbReference type="EMBL" id="ADQ00052.1"/>
    </source>
</evidence>
<dbReference type="GO" id="GO:0008761">
    <property type="term" value="F:UDP-N-acetylglucosamine 2-epimerase activity"/>
    <property type="evidence" value="ECO:0007669"/>
    <property type="project" value="UniProtKB-EC"/>
</dbReference>
<gene>
    <name evidence="7" type="ordered locus">HP15_p187g55</name>
</gene>
<dbReference type="PANTHER" id="PTHR43174">
    <property type="entry name" value="UDP-N-ACETYLGLUCOSAMINE 2-EPIMERASE"/>
    <property type="match status" value="1"/>
</dbReference>
<dbReference type="EMBL" id="CP001980">
    <property type="protein sequence ID" value="ADQ00052.1"/>
    <property type="molecule type" value="Genomic_DNA"/>
</dbReference>
<dbReference type="NCBIfam" id="TIGR00236">
    <property type="entry name" value="wecB"/>
    <property type="match status" value="1"/>
</dbReference>
<evidence type="ECO:0000256" key="4">
    <source>
        <dbReference type="ARBA" id="ARBA00038858"/>
    </source>
</evidence>
<dbReference type="HOGENOM" id="CLU_041674_1_0_6"/>
<evidence type="ECO:0000313" key="8">
    <source>
        <dbReference type="Proteomes" id="UP000007077"/>
    </source>
</evidence>
<sequence length="370" mass="39651">MKVLMIVGTRPEAIKMIPVYRTLSAREDMTACLLLTGQHREMARSVLDLFGVNADIDLDLMEHGQTLLSLSARLTAGLSRVIVDEQPDVILVQGDTTSAMIGGMLGFYAGCRVGHIEAGLRTGNLASPFPEEFNRRVITLGAHWHFAPTAAAAENLRSEGITLNVHTVGNTVIDAALDMADQMTPGKAAMFDQLPFLDDSSGKSVLVTVHRRENIGTRMAGIAAAVGELATLHSSTHFVVPVHPNPAVGAVVRPILESLENVHLIAPLYYDQMIYMLSRAFLVLTDSGGIQEEAPSFNVPVLVLRNESERMEGVDAGCSRLVGTEPSCIVKEAQTLLSDPVAHAMMANSANPYGDGCASQKIAQILSGIE</sequence>
<organism evidence="7 8">
    <name type="scientific">Marinobacter adhaerens (strain DSM 23420 / HP15)</name>
    <dbReference type="NCBI Taxonomy" id="225937"/>
    <lineage>
        <taxon>Bacteria</taxon>
        <taxon>Pseudomonadati</taxon>
        <taxon>Pseudomonadota</taxon>
        <taxon>Gammaproteobacteria</taxon>
        <taxon>Pseudomonadales</taxon>
        <taxon>Marinobacteraceae</taxon>
        <taxon>Marinobacter</taxon>
    </lineage>
</organism>
<geneLocation type="plasmid" evidence="7 8">
    <name>pHP-187</name>
</geneLocation>
<reference evidence="7 8" key="1">
    <citation type="journal article" date="2010" name="Stand. Genomic Sci.">
        <title>Complete genome sequence of Marinobacter adhaerens type strain (HP15), a diatom-interacting marine microorganism.</title>
        <authorList>
            <person name="Gardes A."/>
            <person name="Kaeppel E."/>
            <person name="Shehzad A."/>
            <person name="Seebah S."/>
            <person name="Teeling H."/>
            <person name="Yarza P."/>
            <person name="Glockner F.O."/>
            <person name="Grossart H.P."/>
            <person name="Ullrich M.S."/>
        </authorList>
    </citation>
    <scope>NUCLEOTIDE SEQUENCE [LARGE SCALE GENOMIC DNA]</scope>
    <source>
        <strain evidence="8">DSM 23420 / HP15</strain>
        <plasmid evidence="8">Plasmid pHP-187</plasmid>
    </source>
</reference>
<keyword evidence="1 5" id="KW-0413">Isomerase</keyword>
<dbReference type="KEGG" id="mad:HP15_p187g55"/>
<dbReference type="InterPro" id="IPR003331">
    <property type="entry name" value="UDP_GlcNAc_Epimerase_2_dom"/>
</dbReference>
<reference evidence="8" key="2">
    <citation type="submission" date="2010-02" db="EMBL/GenBank/DDBJ databases">
        <title>Complete genome sequence of Marinobacter adhaerens type strain (HP15).</title>
        <authorList>
            <person name="Gaerdes A.A.M."/>
            <person name="Kaeppel E."/>
            <person name="Shezad A."/>
            <person name="Seebah S."/>
            <person name="Teeling H."/>
            <person name="Yarza P."/>
            <person name="Gloeckner F.O."/>
            <person name="Ullrich M.S."/>
        </authorList>
    </citation>
    <scope>NUCLEOTIDE SEQUENCE [LARGE SCALE GENOMIC DNA]</scope>
    <source>
        <strain evidence="8">DSM 23420 / HP15</strain>
        <plasmid evidence="8">Plasmid pHP-187</plasmid>
    </source>
</reference>
<dbReference type="AlphaFoldDB" id="E4PS17"/>
<comment type="similarity">
    <text evidence="3 5">Belongs to the UDP-N-acetylglucosamine 2-epimerase family.</text>
</comment>
<evidence type="ECO:0000256" key="3">
    <source>
        <dbReference type="ARBA" id="ARBA00038209"/>
    </source>
</evidence>
<dbReference type="PANTHER" id="PTHR43174:SF2">
    <property type="entry name" value="UDP-N-ACETYLGLUCOSAMINE 2-EPIMERASE"/>
    <property type="match status" value="1"/>
</dbReference>
<proteinExistence type="inferred from homology"/>
<protein>
    <recommendedName>
        <fullName evidence="4">UDP-N-acetylglucosamine 2-epimerase (non-hydrolyzing)</fullName>
        <ecNumber evidence="4">5.1.3.14</ecNumber>
    </recommendedName>
</protein>
<dbReference type="Gene3D" id="3.40.50.2000">
    <property type="entry name" value="Glycogen Phosphorylase B"/>
    <property type="match status" value="2"/>
</dbReference>
<feature type="domain" description="UDP-N-acetylglucosamine 2-epimerase" evidence="6">
    <location>
        <begin position="22"/>
        <end position="366"/>
    </location>
</feature>